<dbReference type="Gene3D" id="1.20.120.1240">
    <property type="entry name" value="Dynamin, middle domain"/>
    <property type="match status" value="1"/>
</dbReference>
<gene>
    <name evidence="2" type="ORF">FF38_04451</name>
</gene>
<dbReference type="GO" id="GO:0016559">
    <property type="term" value="P:peroxisome fission"/>
    <property type="evidence" value="ECO:0007669"/>
    <property type="project" value="TreeGrafter"/>
</dbReference>
<feature type="non-terminal residue" evidence="2">
    <location>
        <position position="127"/>
    </location>
</feature>
<dbReference type="InterPro" id="IPR022812">
    <property type="entry name" value="Dynamin"/>
</dbReference>
<dbReference type="OrthoDB" id="5061070at2759"/>
<dbReference type="GO" id="GO:0005874">
    <property type="term" value="C:microtubule"/>
    <property type="evidence" value="ECO:0007669"/>
    <property type="project" value="TreeGrafter"/>
</dbReference>
<dbReference type="GO" id="GO:0003924">
    <property type="term" value="F:GTPase activity"/>
    <property type="evidence" value="ECO:0007669"/>
    <property type="project" value="TreeGrafter"/>
</dbReference>
<feature type="non-terminal residue" evidence="2">
    <location>
        <position position="1"/>
    </location>
</feature>
<evidence type="ECO:0000313" key="2">
    <source>
        <dbReference type="EMBL" id="KNC34879.1"/>
    </source>
</evidence>
<dbReference type="InterPro" id="IPR000375">
    <property type="entry name" value="Dynamin_stalk"/>
</dbReference>
<dbReference type="PANTHER" id="PTHR11566:SF220">
    <property type="entry name" value="VACUOLAR PROTEIN SORTING-ASSOCIATED PROTEIN 1"/>
    <property type="match status" value="1"/>
</dbReference>
<proteinExistence type="predicted"/>
<dbReference type="PANTHER" id="PTHR11566">
    <property type="entry name" value="DYNAMIN"/>
    <property type="match status" value="1"/>
</dbReference>
<evidence type="ECO:0000259" key="1">
    <source>
        <dbReference type="Pfam" id="PF01031"/>
    </source>
</evidence>
<comment type="caution">
    <text evidence="2">The sequence shown here is derived from an EMBL/GenBank/DDBJ whole genome shotgun (WGS) entry which is preliminary data.</text>
</comment>
<organism evidence="2 3">
    <name type="scientific">Lucilia cuprina</name>
    <name type="common">Green bottle fly</name>
    <name type="synonym">Australian sheep blowfly</name>
    <dbReference type="NCBI Taxonomy" id="7375"/>
    <lineage>
        <taxon>Eukaryota</taxon>
        <taxon>Metazoa</taxon>
        <taxon>Ecdysozoa</taxon>
        <taxon>Arthropoda</taxon>
        <taxon>Hexapoda</taxon>
        <taxon>Insecta</taxon>
        <taxon>Pterygota</taxon>
        <taxon>Neoptera</taxon>
        <taxon>Endopterygota</taxon>
        <taxon>Diptera</taxon>
        <taxon>Brachycera</taxon>
        <taxon>Muscomorpha</taxon>
        <taxon>Oestroidea</taxon>
        <taxon>Calliphoridae</taxon>
        <taxon>Luciliinae</taxon>
        <taxon>Lucilia</taxon>
    </lineage>
</organism>
<dbReference type="GO" id="GO:0000266">
    <property type="term" value="P:mitochondrial fission"/>
    <property type="evidence" value="ECO:0007669"/>
    <property type="project" value="TreeGrafter"/>
</dbReference>
<dbReference type="GO" id="GO:0005737">
    <property type="term" value="C:cytoplasm"/>
    <property type="evidence" value="ECO:0007669"/>
    <property type="project" value="TreeGrafter"/>
</dbReference>
<keyword evidence="3" id="KW-1185">Reference proteome</keyword>
<dbReference type="EMBL" id="JRES01000015">
    <property type="protein sequence ID" value="KNC34879.1"/>
    <property type="molecule type" value="Genomic_DNA"/>
</dbReference>
<dbReference type="STRING" id="7375.A0A0L0CU48"/>
<dbReference type="GO" id="GO:0016020">
    <property type="term" value="C:membrane"/>
    <property type="evidence" value="ECO:0007669"/>
    <property type="project" value="TreeGrafter"/>
</dbReference>
<dbReference type="GO" id="GO:0006897">
    <property type="term" value="P:endocytosis"/>
    <property type="evidence" value="ECO:0007669"/>
    <property type="project" value="TreeGrafter"/>
</dbReference>
<reference evidence="2 3" key="1">
    <citation type="journal article" date="2015" name="Nat. Commun.">
        <title>Lucilia cuprina genome unlocks parasitic fly biology to underpin future interventions.</title>
        <authorList>
            <person name="Anstead C.A."/>
            <person name="Korhonen P.K."/>
            <person name="Young N.D."/>
            <person name="Hall R.S."/>
            <person name="Jex A.R."/>
            <person name="Murali S.C."/>
            <person name="Hughes D.S."/>
            <person name="Lee S.F."/>
            <person name="Perry T."/>
            <person name="Stroehlein A.J."/>
            <person name="Ansell B.R."/>
            <person name="Breugelmans B."/>
            <person name="Hofmann A."/>
            <person name="Qu J."/>
            <person name="Dugan S."/>
            <person name="Lee S.L."/>
            <person name="Chao H."/>
            <person name="Dinh H."/>
            <person name="Han Y."/>
            <person name="Doddapaneni H.V."/>
            <person name="Worley K.C."/>
            <person name="Muzny D.M."/>
            <person name="Ioannidis P."/>
            <person name="Waterhouse R.M."/>
            <person name="Zdobnov E.M."/>
            <person name="James P.J."/>
            <person name="Bagnall N.H."/>
            <person name="Kotze A.C."/>
            <person name="Gibbs R.A."/>
            <person name="Richards S."/>
            <person name="Batterham P."/>
            <person name="Gasser R.B."/>
        </authorList>
    </citation>
    <scope>NUCLEOTIDE SEQUENCE [LARGE SCALE GENOMIC DNA]</scope>
    <source>
        <strain evidence="2 3">LS</strain>
        <tissue evidence="2">Full body</tissue>
    </source>
</reference>
<protein>
    <recommendedName>
        <fullName evidence="1">Dynamin stalk domain-containing protein</fullName>
    </recommendedName>
</protein>
<dbReference type="Pfam" id="PF01031">
    <property type="entry name" value="Dynamin_M"/>
    <property type="match status" value="1"/>
</dbReference>
<accession>A0A0L0CU48</accession>
<dbReference type="GO" id="GO:0048312">
    <property type="term" value="P:intracellular distribution of mitochondria"/>
    <property type="evidence" value="ECO:0007669"/>
    <property type="project" value="TreeGrafter"/>
</dbReference>
<evidence type="ECO:0000313" key="3">
    <source>
        <dbReference type="Proteomes" id="UP000037069"/>
    </source>
</evidence>
<dbReference type="GO" id="GO:0008017">
    <property type="term" value="F:microtubule binding"/>
    <property type="evidence" value="ECO:0007669"/>
    <property type="project" value="TreeGrafter"/>
</dbReference>
<feature type="domain" description="Dynamin stalk" evidence="1">
    <location>
        <begin position="3"/>
        <end position="127"/>
    </location>
</feature>
<dbReference type="AlphaFoldDB" id="A0A0L0CU48"/>
<sequence>NASFCGTPFLAKRLNIVLKKHIERFLPETTTKIESSLARYRDELAKIGEPELLGDPSNVLLNIITLMSREYEQVLEGTASDLSVNELSGGARVSFVFHELFANGIRAIDPFEQVKDVDIRTILYNSS</sequence>
<name>A0A0L0CU48_LUCCU</name>
<dbReference type="Proteomes" id="UP000037069">
    <property type="component" value="Unassembled WGS sequence"/>
</dbReference>